<feature type="compositionally biased region" description="Basic and acidic residues" evidence="1">
    <location>
        <begin position="1105"/>
        <end position="1124"/>
    </location>
</feature>
<dbReference type="OrthoDB" id="5959761at2759"/>
<proteinExistence type="predicted"/>
<protein>
    <submittedName>
        <fullName evidence="2">Uncharacterized protein</fullName>
    </submittedName>
</protein>
<feature type="compositionally biased region" description="Polar residues" evidence="1">
    <location>
        <begin position="1"/>
        <end position="12"/>
    </location>
</feature>
<dbReference type="Proteomes" id="UP000604046">
    <property type="component" value="Unassembled WGS sequence"/>
</dbReference>
<feature type="region of interest" description="Disordered" evidence="1">
    <location>
        <begin position="632"/>
        <end position="676"/>
    </location>
</feature>
<dbReference type="CDD" id="cd23669">
    <property type="entry name" value="GH55_SacteLam55A-like"/>
    <property type="match status" value="1"/>
</dbReference>
<feature type="region of interest" description="Disordered" evidence="1">
    <location>
        <begin position="236"/>
        <end position="281"/>
    </location>
</feature>
<feature type="compositionally biased region" description="Polar residues" evidence="1">
    <location>
        <begin position="245"/>
        <end position="271"/>
    </location>
</feature>
<dbReference type="AlphaFoldDB" id="A0A812KTT1"/>
<sequence length="1221" mass="134300">MSTITGTLTRPFTKNPPPLVPPSPERRQEKTPDPSVRGSRLLLVAGAEPGDRDAWWHKQAEIRELQAANKSLLRRVYDPSPNAVPRLPKKAEEASAQPQASKDAAEQAPAAIEAEGQQPMASIEPAAPIAPDEVADSPSTRNGAESVASTQIVRTRTESEATFAASTIAKLEGQLHAQEEALMAERARYREDMQWHQAEAAEERKRLRRDAAKKVAELQSRSTELVEEVQEATAKAKEAERTMHSRISSMRSASQRLRNQLQAERGTTSTETLEERDTQHRDQLQRLEELRFEVECREAASSELELALAFERSAAKEEREALLKELADLSTEASQARSRNAEIVKKDEELETQLANLSGQLKTSEAAAAVAMEQMKEEGRAACLLQSQCQEAESKAQTASEQYQALIQALKKEQEAADCQLQNLLQEAARKQNELHELGGEGAILNMPEACEPMLMGLACGISRARCGLDDPWCVVLSSVHSFIQGHPLGTLQAWPLRFCPGLTEMEPTESMEPWLETSEGARTGMTLVSSIDGIVTQNFGISKASARAQWLVENQGLDKEAAQQRIMKEFPSVFGAPRGWNPDEDCAGTRAEDRALWLMQNQGMNREDAQRKVMDEFPQLFLRASGVAGEDVPVLQSSSQPSQPSQPSKPSKPSGSGYLPSREVQGSPEANPPRWPSSVLVLSKGSGYDVVDQIYEEMSSLDRGQFSTSRYALLFEASPKMHDVDVRVGFYTSVYGLGRHPSDTNIRSVTSTNETPHPELGSLQNFWRSAENFQTNCHPTYTCGGKGGMLWAVSQAAPLRRVVVDDNLWLSYFRMPPDGVKASDPRYPKQGACLEYDGWVKLGYRDPVMDFASGGFMANVEVRGTASFGAQQQFFARNCTAKSWEPGAWNFVFVGCPDAPNSGHLEAADKGPISTNVSASQVIAEKPFIVKESDGRYKLVVPSASTGRIGTDFELAEEEIRDFSTVFVAQPSSGAAEINRKLAEGKDVVFAPGIYNLEETLRVQKSGQVLLALGFATLVAPTDSPCILVDDEAVGVRISGMMMEAAYRPLKGASPTELTSPGPKALLQWGCGKAARSDPAVPGTWGFLHDCFARVGGQEAPFTARDEVDPSRTPKTRPHSEKPLFDSEARCSAMVQIQAPCVVGDNLWLWRADHWLSDQYLVYNHENRCETGLHVGPSARYVTMYGLFVEHTLGDMTYWEGEDGTTFFYQSELPYDAMHA</sequence>
<dbReference type="InterPro" id="IPR059186">
    <property type="entry name" value="SACTE_4363"/>
</dbReference>
<keyword evidence="3" id="KW-1185">Reference proteome</keyword>
<name>A0A812KTT1_9DINO</name>
<reference evidence="2" key="1">
    <citation type="submission" date="2021-02" db="EMBL/GenBank/DDBJ databases">
        <authorList>
            <person name="Dougan E. K."/>
            <person name="Rhodes N."/>
            <person name="Thang M."/>
            <person name="Chan C."/>
        </authorList>
    </citation>
    <scope>NUCLEOTIDE SEQUENCE</scope>
</reference>
<feature type="region of interest" description="Disordered" evidence="1">
    <location>
        <begin position="74"/>
        <end position="159"/>
    </location>
</feature>
<organism evidence="2 3">
    <name type="scientific">Symbiodinium natans</name>
    <dbReference type="NCBI Taxonomy" id="878477"/>
    <lineage>
        <taxon>Eukaryota</taxon>
        <taxon>Sar</taxon>
        <taxon>Alveolata</taxon>
        <taxon>Dinophyceae</taxon>
        <taxon>Suessiales</taxon>
        <taxon>Symbiodiniaceae</taxon>
        <taxon>Symbiodinium</taxon>
    </lineage>
</organism>
<accession>A0A812KTT1</accession>
<feature type="compositionally biased region" description="Polar residues" evidence="1">
    <location>
        <begin position="137"/>
        <end position="154"/>
    </location>
</feature>
<gene>
    <name evidence="2" type="ORF">SNAT2548_LOCUS9309</name>
</gene>
<evidence type="ECO:0000313" key="2">
    <source>
        <dbReference type="EMBL" id="CAE7230043.1"/>
    </source>
</evidence>
<feature type="region of interest" description="Disordered" evidence="1">
    <location>
        <begin position="1103"/>
        <end position="1124"/>
    </location>
</feature>
<dbReference type="InterPro" id="IPR012334">
    <property type="entry name" value="Pectin_lyas_fold"/>
</dbReference>
<feature type="compositionally biased region" description="Low complexity" evidence="1">
    <location>
        <begin position="637"/>
        <end position="658"/>
    </location>
</feature>
<dbReference type="Gene3D" id="2.160.20.10">
    <property type="entry name" value="Single-stranded right-handed beta-helix, Pectin lyase-like"/>
    <property type="match status" value="1"/>
</dbReference>
<dbReference type="EMBL" id="CAJNDS010000715">
    <property type="protein sequence ID" value="CAE7230043.1"/>
    <property type="molecule type" value="Genomic_DNA"/>
</dbReference>
<feature type="region of interest" description="Disordered" evidence="1">
    <location>
        <begin position="1"/>
        <end position="53"/>
    </location>
</feature>
<feature type="compositionally biased region" description="Pro residues" evidence="1">
    <location>
        <begin position="14"/>
        <end position="23"/>
    </location>
</feature>
<evidence type="ECO:0000313" key="3">
    <source>
        <dbReference type="Proteomes" id="UP000604046"/>
    </source>
</evidence>
<comment type="caution">
    <text evidence="2">The sequence shown here is derived from an EMBL/GenBank/DDBJ whole genome shotgun (WGS) entry which is preliminary data.</text>
</comment>
<feature type="compositionally biased region" description="Low complexity" evidence="1">
    <location>
        <begin position="106"/>
        <end position="118"/>
    </location>
</feature>
<evidence type="ECO:0000256" key="1">
    <source>
        <dbReference type="SAM" id="MobiDB-lite"/>
    </source>
</evidence>